<evidence type="ECO:0000313" key="3">
    <source>
        <dbReference type="Proteomes" id="UP000689129"/>
    </source>
</evidence>
<proteinExistence type="predicted"/>
<feature type="signal peptide" evidence="1">
    <location>
        <begin position="1"/>
        <end position="18"/>
    </location>
</feature>
<feature type="chain" id="PRO_5034492723" evidence="1">
    <location>
        <begin position="19"/>
        <end position="82"/>
    </location>
</feature>
<dbReference type="OrthoDB" id="4855708at2759"/>
<comment type="caution">
    <text evidence="2">The sequence shown here is derived from an EMBL/GenBank/DDBJ whole genome shotgun (WGS) entry which is preliminary data.</text>
</comment>
<protein>
    <submittedName>
        <fullName evidence="2">Uncharacterized protein</fullName>
    </submittedName>
</protein>
<accession>A0A8I2Z592</accession>
<gene>
    <name evidence="2" type="ORF">HYQ45_017039</name>
</gene>
<dbReference type="Proteomes" id="UP000689129">
    <property type="component" value="Unassembled WGS sequence"/>
</dbReference>
<evidence type="ECO:0000313" key="2">
    <source>
        <dbReference type="EMBL" id="KAG7112968.1"/>
    </source>
</evidence>
<organism evidence="2 3">
    <name type="scientific">Verticillium longisporum</name>
    <name type="common">Verticillium dahliae var. longisporum</name>
    <dbReference type="NCBI Taxonomy" id="100787"/>
    <lineage>
        <taxon>Eukaryota</taxon>
        <taxon>Fungi</taxon>
        <taxon>Dikarya</taxon>
        <taxon>Ascomycota</taxon>
        <taxon>Pezizomycotina</taxon>
        <taxon>Sordariomycetes</taxon>
        <taxon>Hypocreomycetidae</taxon>
        <taxon>Glomerellales</taxon>
        <taxon>Plectosphaerellaceae</taxon>
        <taxon>Verticillium</taxon>
    </lineage>
</organism>
<keyword evidence="1" id="KW-0732">Signal</keyword>
<reference evidence="2" key="1">
    <citation type="journal article" date="2021" name="Mol. Plant Pathol.">
        <title>A 20-kb lineage-specific genomic region tames virulence in pathogenic amphidiploid Verticillium longisporum.</title>
        <authorList>
            <person name="Harting R."/>
            <person name="Starke J."/>
            <person name="Kusch H."/>
            <person name="Poggeler S."/>
            <person name="Maurus I."/>
            <person name="Schluter R."/>
            <person name="Landesfeind M."/>
            <person name="Bulla I."/>
            <person name="Nowrousian M."/>
            <person name="de Jonge R."/>
            <person name="Stahlhut G."/>
            <person name="Hoff K.J."/>
            <person name="Asshauer K.P."/>
            <person name="Thurmer A."/>
            <person name="Stanke M."/>
            <person name="Daniel R."/>
            <person name="Morgenstern B."/>
            <person name="Thomma B.P.H.J."/>
            <person name="Kronstad J.W."/>
            <person name="Braus-Stromeyer S.A."/>
            <person name="Braus G.H."/>
        </authorList>
    </citation>
    <scope>NUCLEOTIDE SEQUENCE</scope>
    <source>
        <strain evidence="2">Vl32</strain>
    </source>
</reference>
<dbReference type="EMBL" id="JAEMWZ010000540">
    <property type="protein sequence ID" value="KAG7112968.1"/>
    <property type="molecule type" value="Genomic_DNA"/>
</dbReference>
<name>A0A8I2Z592_VERLO</name>
<dbReference type="AlphaFoldDB" id="A0A8I2Z592"/>
<sequence>MKFSRIVTGAALLARTFAIAIPQSDTDTTEQTTDAAPDLTHLVIGQTIGPLIVDAIGEPIASEVKINKASDELSGEKVHQFG</sequence>
<evidence type="ECO:0000256" key="1">
    <source>
        <dbReference type="SAM" id="SignalP"/>
    </source>
</evidence>